<reference evidence="2" key="1">
    <citation type="submission" date="2019-08" db="EMBL/GenBank/DDBJ databases">
        <authorList>
            <person name="Kucharzyk K."/>
            <person name="Murdoch R.W."/>
            <person name="Higgins S."/>
            <person name="Loffler F."/>
        </authorList>
    </citation>
    <scope>NUCLEOTIDE SEQUENCE</scope>
</reference>
<accession>A0A645I8N0</accession>
<feature type="compositionally biased region" description="Polar residues" evidence="1">
    <location>
        <begin position="127"/>
        <end position="138"/>
    </location>
</feature>
<dbReference type="AlphaFoldDB" id="A0A645I8N0"/>
<gene>
    <name evidence="2" type="ORF">SDC9_195311</name>
</gene>
<organism evidence="2">
    <name type="scientific">bioreactor metagenome</name>
    <dbReference type="NCBI Taxonomy" id="1076179"/>
    <lineage>
        <taxon>unclassified sequences</taxon>
        <taxon>metagenomes</taxon>
        <taxon>ecological metagenomes</taxon>
    </lineage>
</organism>
<protein>
    <submittedName>
        <fullName evidence="2">Uncharacterized protein</fullName>
    </submittedName>
</protein>
<dbReference type="EMBL" id="VSSQ01109399">
    <property type="protein sequence ID" value="MPN47707.1"/>
    <property type="molecule type" value="Genomic_DNA"/>
</dbReference>
<sequence length="154" mass="15737">MVLPANCAACQSAGRVTSSVFSSPGCMPASAASTSGYIDAEPSTVLVFSTPSAGMRTPSMMLAVSTLTRSPALAARSTLTQLPRCWRRFSSMRSISPSATSDACRTTSSLLMSSSPKSGTSSPAATYFNSPSAASSPGDTCGRPATRNSFSRTA</sequence>
<proteinExistence type="predicted"/>
<evidence type="ECO:0000313" key="2">
    <source>
        <dbReference type="EMBL" id="MPN47707.1"/>
    </source>
</evidence>
<feature type="compositionally biased region" description="Low complexity" evidence="1">
    <location>
        <begin position="106"/>
        <end position="126"/>
    </location>
</feature>
<feature type="region of interest" description="Disordered" evidence="1">
    <location>
        <begin position="93"/>
        <end position="154"/>
    </location>
</feature>
<evidence type="ECO:0000256" key="1">
    <source>
        <dbReference type="SAM" id="MobiDB-lite"/>
    </source>
</evidence>
<comment type="caution">
    <text evidence="2">The sequence shown here is derived from an EMBL/GenBank/DDBJ whole genome shotgun (WGS) entry which is preliminary data.</text>
</comment>
<feature type="compositionally biased region" description="Polar residues" evidence="1">
    <location>
        <begin position="93"/>
        <end position="105"/>
    </location>
</feature>
<name>A0A645I8N0_9ZZZZ</name>